<evidence type="ECO:0000256" key="1">
    <source>
        <dbReference type="ARBA" id="ARBA00006739"/>
    </source>
</evidence>
<dbReference type="GO" id="GO:0016740">
    <property type="term" value="F:transferase activity"/>
    <property type="evidence" value="ECO:0007669"/>
    <property type="project" value="UniProtKB-KW"/>
</dbReference>
<dbReference type="KEGG" id="ddl:Desdi_0659"/>
<protein>
    <submittedName>
        <fullName evidence="3">Glycosyl transferase</fullName>
    </submittedName>
</protein>
<sequence length="237" mass="27218">MAMPKVSVVIPTYNHARYVPWAVESVLRQSYPNLEIIVVNDGSTDDTARRLQAYENRIQVIYKSNGGTSNALNHGLQKATGDYICWLSADDMFLKGKLIQQVQLMETNPEVGFCYTSFIVIDENGLKKYTVTSDFHPTRQEMVVNLHRGCFINGSSVMMRSSALERVGPFDEGLPQAHDYELWFRFLRHFPSGFIREPLIAYRWHGENMSLHPATECIHMVQQRAIELFPEWLGDRS</sequence>
<dbReference type="HOGENOM" id="CLU_025996_0_7_9"/>
<dbReference type="eggNOG" id="COG1215">
    <property type="taxonomic scope" value="Bacteria"/>
</dbReference>
<organism evidence="3 4">
    <name type="scientific">Desulfitobacterium dichloroeliminans (strain LMG P-21439 / DCA1)</name>
    <dbReference type="NCBI Taxonomy" id="871963"/>
    <lineage>
        <taxon>Bacteria</taxon>
        <taxon>Bacillati</taxon>
        <taxon>Bacillota</taxon>
        <taxon>Clostridia</taxon>
        <taxon>Eubacteriales</taxon>
        <taxon>Desulfitobacteriaceae</taxon>
        <taxon>Desulfitobacterium</taxon>
    </lineage>
</organism>
<dbReference type="PANTHER" id="PTHR43685:SF11">
    <property type="entry name" value="GLYCOSYLTRANSFERASE TAGX-RELATED"/>
    <property type="match status" value="1"/>
</dbReference>
<gene>
    <name evidence="3" type="ordered locus">Desdi_0659</name>
</gene>
<evidence type="ECO:0000259" key="2">
    <source>
        <dbReference type="Pfam" id="PF00535"/>
    </source>
</evidence>
<dbReference type="Proteomes" id="UP000010797">
    <property type="component" value="Chromosome"/>
</dbReference>
<dbReference type="InterPro" id="IPR029044">
    <property type="entry name" value="Nucleotide-diphossugar_trans"/>
</dbReference>
<evidence type="ECO:0000313" key="4">
    <source>
        <dbReference type="Proteomes" id="UP000010797"/>
    </source>
</evidence>
<dbReference type="EMBL" id="CP003344">
    <property type="protein sequence ID" value="AGA68188.1"/>
    <property type="molecule type" value="Genomic_DNA"/>
</dbReference>
<dbReference type="InterPro" id="IPR001173">
    <property type="entry name" value="Glyco_trans_2-like"/>
</dbReference>
<comment type="similarity">
    <text evidence="1">Belongs to the glycosyltransferase 2 family.</text>
</comment>
<dbReference type="InterPro" id="IPR050834">
    <property type="entry name" value="Glycosyltransf_2"/>
</dbReference>
<dbReference type="SUPFAM" id="SSF53448">
    <property type="entry name" value="Nucleotide-diphospho-sugar transferases"/>
    <property type="match status" value="1"/>
</dbReference>
<evidence type="ECO:0000313" key="3">
    <source>
        <dbReference type="EMBL" id="AGA68188.1"/>
    </source>
</evidence>
<dbReference type="PANTHER" id="PTHR43685">
    <property type="entry name" value="GLYCOSYLTRANSFERASE"/>
    <property type="match status" value="1"/>
</dbReference>
<dbReference type="STRING" id="871963.Desdi_0659"/>
<dbReference type="Gene3D" id="3.90.550.10">
    <property type="entry name" value="Spore Coat Polysaccharide Biosynthesis Protein SpsA, Chain A"/>
    <property type="match status" value="1"/>
</dbReference>
<feature type="domain" description="Glycosyltransferase 2-like" evidence="2">
    <location>
        <begin position="7"/>
        <end position="166"/>
    </location>
</feature>
<proteinExistence type="inferred from homology"/>
<dbReference type="OrthoDB" id="9785185at2"/>
<dbReference type="Pfam" id="PF00535">
    <property type="entry name" value="Glycos_transf_2"/>
    <property type="match status" value="1"/>
</dbReference>
<accession>L0F5G6</accession>
<dbReference type="AlphaFoldDB" id="L0F5G6"/>
<dbReference type="RefSeq" id="WP_015261190.1">
    <property type="nucleotide sequence ID" value="NC_019903.1"/>
</dbReference>
<reference evidence="4" key="1">
    <citation type="submission" date="2012-02" db="EMBL/GenBank/DDBJ databases">
        <title>Complete sequence of Desulfitobacterium dichloroeliminans LMG P-21439.</title>
        <authorList>
            <person name="Lucas S."/>
            <person name="Han J."/>
            <person name="Lapidus A."/>
            <person name="Cheng J.-F."/>
            <person name="Goodwin L."/>
            <person name="Pitluck S."/>
            <person name="Peters L."/>
            <person name="Ovchinnikova G."/>
            <person name="Teshima H."/>
            <person name="Detter J.C."/>
            <person name="Han C."/>
            <person name="Tapia R."/>
            <person name="Land M."/>
            <person name="Hauser L."/>
            <person name="Kyrpides N."/>
            <person name="Ivanova N."/>
            <person name="Pagani I."/>
            <person name="Kruse T."/>
            <person name="de Vos W.M."/>
            <person name="Boon N."/>
            <person name="Smidt H."/>
            <person name="Woyke T."/>
        </authorList>
    </citation>
    <scope>NUCLEOTIDE SEQUENCE [LARGE SCALE GENOMIC DNA]</scope>
    <source>
        <strain evidence="4">LMG P-21439 / DCA1</strain>
    </source>
</reference>
<keyword evidence="4" id="KW-1185">Reference proteome</keyword>
<keyword evidence="3" id="KW-0808">Transferase</keyword>
<name>L0F5G6_DESDL</name>